<feature type="region of interest" description="Disordered" evidence="1">
    <location>
        <begin position="288"/>
        <end position="309"/>
    </location>
</feature>
<dbReference type="RefSeq" id="WP_089753536.1">
    <property type="nucleotide sequence ID" value="NZ_FNKL01000001.1"/>
</dbReference>
<reference evidence="4" key="1">
    <citation type="submission" date="2016-10" db="EMBL/GenBank/DDBJ databases">
        <authorList>
            <person name="Varghese N."/>
            <person name="Submissions S."/>
        </authorList>
    </citation>
    <scope>NUCLEOTIDE SEQUENCE [LARGE SCALE GENOMIC DNA]</scope>
    <source>
        <strain evidence="4">DSM 17072</strain>
    </source>
</reference>
<dbReference type="InterPro" id="IPR011055">
    <property type="entry name" value="Dup_hybrid_motif"/>
</dbReference>
<dbReference type="AlphaFoldDB" id="A0A1H0YCA0"/>
<accession>A0A1H0YCA0</accession>
<dbReference type="EMBL" id="FNKL01000001">
    <property type="protein sequence ID" value="SDQ12824.1"/>
    <property type="molecule type" value="Genomic_DNA"/>
</dbReference>
<evidence type="ECO:0000259" key="2">
    <source>
        <dbReference type="Pfam" id="PF01551"/>
    </source>
</evidence>
<dbReference type="Gene3D" id="2.70.70.10">
    <property type="entry name" value="Glucose Permease (Domain IIA)"/>
    <property type="match status" value="1"/>
</dbReference>
<feature type="compositionally biased region" description="Low complexity" evidence="1">
    <location>
        <begin position="229"/>
        <end position="247"/>
    </location>
</feature>
<proteinExistence type="predicted"/>
<gene>
    <name evidence="3" type="ORF">SAMN05421664_0638</name>
</gene>
<keyword evidence="3" id="KW-0378">Hydrolase</keyword>
<dbReference type="InterPro" id="IPR016047">
    <property type="entry name" value="M23ase_b-sheet_dom"/>
</dbReference>
<feature type="region of interest" description="Disordered" evidence="1">
    <location>
        <begin position="219"/>
        <end position="270"/>
    </location>
</feature>
<dbReference type="Pfam" id="PF01551">
    <property type="entry name" value="Peptidase_M23"/>
    <property type="match status" value="1"/>
</dbReference>
<dbReference type="Proteomes" id="UP000199627">
    <property type="component" value="Unassembled WGS sequence"/>
</dbReference>
<protein>
    <submittedName>
        <fullName evidence="3">Murein DD-endopeptidase MepM and murein hydrolase activator NlpD, contain LysM domain</fullName>
    </submittedName>
</protein>
<evidence type="ECO:0000313" key="4">
    <source>
        <dbReference type="Proteomes" id="UP000199627"/>
    </source>
</evidence>
<feature type="compositionally biased region" description="Basic and acidic residues" evidence="1">
    <location>
        <begin position="288"/>
        <end position="297"/>
    </location>
</feature>
<dbReference type="SUPFAM" id="SSF51261">
    <property type="entry name" value="Duplicated hybrid motif"/>
    <property type="match status" value="1"/>
</dbReference>
<sequence>MSKQGVSKISGNPTPKVGEKTVYTVTEWYPATPKEQRNPALVTWELSKKRSNGQFTTTNITKKGDGSFTFGEVASKHTYRLEAYLHDAEGKGPSTIDITPQPAEIPKINKVELFYVDDSKGTVFSYTEKLVAKAKCVNLTGEKLLFTLWEDDAKGDGHNAKNLFVDSRQGIVGKNGEASVEFVLTKALIQKATTGEIDPKELEFYVTVEYYKDKKHDTQNITVKNPDYKSPQQPQSQPQKPAASASQTTTPKKAEGSPAQQKPASQKEEKGIVDKAMDWWNELWDWQESKGTVKPDQKPTPQKPEGKTTSIVQEVKAEDLIDAYFAKKEFTLKTDEEAGTQTYTFSGSGNQNINKDNVAKIIKDKTDKAVIKDKKYSKLDIIKAALTKDSYNKGESITFKLYKLGPEFKKINSAPLEAKVYLIAKASGLNGKQATITVKEKDGLFKGAPNAVLPMLEITEQQMEETSKEVQGTEKTQFSGTIENGIVKIPVHLRPKSDEDLKQWKEKLNKGKKEGEYTYTFKNATTITAENKKEIAGIVLKNAKEGKSDNPKFAEGKTAYAEDVEAALQVKAYAAGEKITFATYKKEHEFLFLQAQAKGEKQHDKEFLKKDKEYFEVGKTKAIIFPLLVKPENDKEKTWGEHYYWAASQGNNMTTFNSNRSGGKRKHAGRDLYTEPKTTIVAIADGVVLKTAPFYAQTDYIAVHHTTNDGREFIINYGEVDPATKKVKEGDKVTQGQELGVTGHLVGITVISGHTIYMIHFEHYSGELGFDMEKNHILTGDNKYKRRGDLVDSVDILEEGYRNTFGEDTGNEDLFTEEDGKKAIEELYKKYKDQTWKWKWEGSEEEVDVTGKDLVTIVEKMYRLETAHFKSKQYQNCGTGGMEVFGDPPYYGWDSTLFVEQPVGTWSAFEGKGLSGAGGNAQVTDKKKEFVKLPSVLAGMEYKAKYIIKYNGNYARWFNATDTTAQTSYRDSLKGIKARFVDAAAE</sequence>
<keyword evidence="4" id="KW-1185">Reference proteome</keyword>
<dbReference type="CDD" id="cd12797">
    <property type="entry name" value="M23_peptidase"/>
    <property type="match status" value="1"/>
</dbReference>
<dbReference type="GO" id="GO:0016787">
    <property type="term" value="F:hydrolase activity"/>
    <property type="evidence" value="ECO:0007669"/>
    <property type="project" value="UniProtKB-KW"/>
</dbReference>
<feature type="domain" description="M23ase beta-sheet core" evidence="2">
    <location>
        <begin position="666"/>
        <end position="746"/>
    </location>
</feature>
<evidence type="ECO:0000313" key="3">
    <source>
        <dbReference type="EMBL" id="SDQ12824.1"/>
    </source>
</evidence>
<organism evidence="3 4">
    <name type="scientific">Chryseobacterium soldanellicola</name>
    <dbReference type="NCBI Taxonomy" id="311333"/>
    <lineage>
        <taxon>Bacteria</taxon>
        <taxon>Pseudomonadati</taxon>
        <taxon>Bacteroidota</taxon>
        <taxon>Flavobacteriia</taxon>
        <taxon>Flavobacteriales</taxon>
        <taxon>Weeksellaceae</taxon>
        <taxon>Chryseobacterium group</taxon>
        <taxon>Chryseobacterium</taxon>
    </lineage>
</organism>
<dbReference type="OrthoDB" id="961266at2"/>
<dbReference type="STRING" id="311333.SAMN05421664_0638"/>
<name>A0A1H0YCA0_9FLAO</name>
<evidence type="ECO:0000256" key="1">
    <source>
        <dbReference type="SAM" id="MobiDB-lite"/>
    </source>
</evidence>